<evidence type="ECO:0000313" key="3">
    <source>
        <dbReference type="EMBL" id="CAA9394529.1"/>
    </source>
</evidence>
<evidence type="ECO:0000259" key="1">
    <source>
        <dbReference type="Pfam" id="PF07583"/>
    </source>
</evidence>
<feature type="domain" description="DUF1553" evidence="2">
    <location>
        <begin position="607"/>
        <end position="829"/>
    </location>
</feature>
<dbReference type="Pfam" id="PF07587">
    <property type="entry name" value="PSD1"/>
    <property type="match status" value="1"/>
</dbReference>
<proteinExistence type="predicted"/>
<organism evidence="3">
    <name type="scientific">uncultured Phycisphaerae bacterium</name>
    <dbReference type="NCBI Taxonomy" id="904963"/>
    <lineage>
        <taxon>Bacteria</taxon>
        <taxon>Pseudomonadati</taxon>
        <taxon>Planctomycetota</taxon>
        <taxon>Phycisphaerae</taxon>
        <taxon>environmental samples</taxon>
    </lineage>
</organism>
<dbReference type="PANTHER" id="PTHR35889">
    <property type="entry name" value="CYCLOINULO-OLIGOSACCHARIDE FRUCTANOTRANSFERASE-RELATED"/>
    <property type="match status" value="1"/>
</dbReference>
<accession>A0A6J4NQF6</accession>
<protein>
    <submittedName>
        <fullName evidence="3">Probable vegetatible incompatibility protein HET-E-1</fullName>
    </submittedName>
</protein>
<gene>
    <name evidence="3" type="ORF">AVDCRST_MAG64-1367</name>
</gene>
<dbReference type="EMBL" id="CADCUQ010000312">
    <property type="protein sequence ID" value="CAA9394529.1"/>
    <property type="molecule type" value="Genomic_DNA"/>
</dbReference>
<dbReference type="InterPro" id="IPR011444">
    <property type="entry name" value="DUF1549"/>
</dbReference>
<feature type="domain" description="DUF1549" evidence="1">
    <location>
        <begin position="365"/>
        <end position="556"/>
    </location>
</feature>
<evidence type="ECO:0000259" key="2">
    <source>
        <dbReference type="Pfam" id="PF07587"/>
    </source>
</evidence>
<dbReference type="PANTHER" id="PTHR35889:SF3">
    <property type="entry name" value="F-BOX DOMAIN-CONTAINING PROTEIN"/>
    <property type="match status" value="1"/>
</dbReference>
<dbReference type="Gene3D" id="2.60.40.1080">
    <property type="match status" value="2"/>
</dbReference>
<dbReference type="Pfam" id="PF07583">
    <property type="entry name" value="PSCyt2"/>
    <property type="match status" value="1"/>
</dbReference>
<sequence>MSGRAGSRARLRKSLAGLNFEKSIMPKRCTALLLVLLAVASTGWLARAEPAASAEPKVDKPALPAIASLQLEPAAVELAHGRDARQVLVWGVTADGQKFDVTDEATFTSGTPAVTVGPDRYVNPAAAGEASVTVAAAGRQAQLPVKVLSASAPPVGFVKDVMPVMAKVGCNAGTCHGAQAGKNGFKLSLRGYDADYDYNALVNELQGRRVNRVKPGKSLMLMKATGVVPHEGKVLFKPGDRHYGVIHDWIQQGLSIEQDRVTTRPSRIEILPHTVDLDLPGRTQRVVVLAHYPDGTSRDVTREAVLSSNNEEVAKLSDNNRVGAIRRGEAAVLVRYEGSYAAVNVSVMGDRAGFAWSPMPEYNSVDTHVNAKLQQRKILPSDECSDAEYIRRVYLDLTGIVPTAAQARAFVEDRTPSQDKRKALVDRLLGGRDYVAYWSNRWADLLQCNSKTLGEKGVWGYREWIRQAVAQNKPYDVFARELITAQGSSLTNPAVNYFRTLKDRDDAGALTTNKITEDVSQTFLGVRFSCNKCHDHPFERWTQAQYYEFGAYFARVAFKPGQREGEEVVFTNYGGGEVNHPKTQMVVAPKVPYGSAADVNASRYRQAAFADWMTSKDNPLFAKSYVNRVWSYFFGRGIIDPVDDIRASNPPVNGPLLDALTADFIAGGFDVQKLIKTIVTSRTYQLSTTPNKWNEDDKINFSHMIPRRLTAEQMVDAVAIATGTKPKVPGLPEDLRSVYLADGVMDGNEFLKLFGRPKRESACECERTSNVSLAHALNLINGPLISGTVMDPANNLAKLAAEVPDNRKVVDEIYYAVLSRPASDAEAAAVDIGPAGSPQRLEIAQDLAWALLNTPSFLFNR</sequence>
<name>A0A6J4NQF6_9BACT</name>
<dbReference type="AlphaFoldDB" id="A0A6J4NQF6"/>
<dbReference type="InterPro" id="IPR022655">
    <property type="entry name" value="DUF1553"/>
</dbReference>
<reference evidence="3" key="1">
    <citation type="submission" date="2020-02" db="EMBL/GenBank/DDBJ databases">
        <authorList>
            <person name="Meier V. D."/>
        </authorList>
    </citation>
    <scope>NUCLEOTIDE SEQUENCE</scope>
    <source>
        <strain evidence="3">AVDCRST_MAG64</strain>
    </source>
</reference>